<organism evidence="1 2">
    <name type="scientific">Rhodococcus indonesiensis</name>
    <dbReference type="NCBI Taxonomy" id="3055869"/>
    <lineage>
        <taxon>Bacteria</taxon>
        <taxon>Bacillati</taxon>
        <taxon>Actinomycetota</taxon>
        <taxon>Actinomycetes</taxon>
        <taxon>Mycobacteriales</taxon>
        <taxon>Nocardiaceae</taxon>
        <taxon>Rhodococcus</taxon>
    </lineage>
</organism>
<comment type="caution">
    <text evidence="1">The sequence shown here is derived from an EMBL/GenBank/DDBJ whole genome shotgun (WGS) entry which is preliminary data.</text>
</comment>
<dbReference type="EMBL" id="JAUBOF010000021">
    <property type="protein sequence ID" value="MDM7488380.1"/>
    <property type="molecule type" value="Genomic_DNA"/>
</dbReference>
<dbReference type="Pfam" id="PF06348">
    <property type="entry name" value="DUF1059"/>
    <property type="match status" value="1"/>
</dbReference>
<gene>
    <name evidence="1" type="ORF">QT969_08785</name>
</gene>
<protein>
    <submittedName>
        <fullName evidence="1">DUF1059 domain-containing protein</fullName>
    </submittedName>
</protein>
<dbReference type="Proteomes" id="UP001233164">
    <property type="component" value="Unassembled WGS sequence"/>
</dbReference>
<keyword evidence="2" id="KW-1185">Reference proteome</keyword>
<evidence type="ECO:0000313" key="2">
    <source>
        <dbReference type="Proteomes" id="UP001233164"/>
    </source>
</evidence>
<accession>A0ABT7RL51</accession>
<evidence type="ECO:0000313" key="1">
    <source>
        <dbReference type="EMBL" id="MDM7488380.1"/>
    </source>
</evidence>
<name>A0ABT7RL51_9NOCA</name>
<dbReference type="InterPro" id="IPR009409">
    <property type="entry name" value="DUF1059"/>
</dbReference>
<proteinExistence type="predicted"/>
<reference evidence="1 2" key="1">
    <citation type="submission" date="2023-06" db="EMBL/GenBank/DDBJ databases">
        <title>Rhodococcus indonesiensis sp. nov a new member of the Rhodococcus ruber lineage isolated from a sediment of neutral hot spring.</title>
        <authorList>
            <person name="Kusuma A.B."/>
            <person name="Fenylestari G."/>
            <person name="Ammar F."/>
            <person name="Nouioui I."/>
            <person name="Goodfellow M."/>
        </authorList>
    </citation>
    <scope>NUCLEOTIDE SEQUENCE [LARGE SCALE GENOMIC DNA]</scope>
    <source>
        <strain evidence="1 2">CSLK01-03</strain>
    </source>
</reference>
<sequence length="50" mass="5600">MRTKTRLTCPCGTVVTGADEDDLVVKARSHLSESHPGMEYSRDEILFIAY</sequence>